<keyword evidence="2" id="KW-1185">Reference proteome</keyword>
<sequence length="61" mass="7177">MDYQSYESFMRQVANWHAFANHLITYFSHKRFMINVDAGLLVRYPKPCCEECNKIAASCIN</sequence>
<proteinExistence type="predicted"/>
<evidence type="ECO:0000313" key="2">
    <source>
        <dbReference type="Proteomes" id="UP001428290"/>
    </source>
</evidence>
<organism evidence="1 2">
    <name type="scientific">Herpetosiphon gulosus</name>
    <dbReference type="NCBI Taxonomy" id="1973496"/>
    <lineage>
        <taxon>Bacteria</taxon>
        <taxon>Bacillati</taxon>
        <taxon>Chloroflexota</taxon>
        <taxon>Chloroflexia</taxon>
        <taxon>Herpetosiphonales</taxon>
        <taxon>Herpetosiphonaceae</taxon>
        <taxon>Herpetosiphon</taxon>
    </lineage>
</organism>
<comment type="caution">
    <text evidence="1">The sequence shown here is derived from an EMBL/GenBank/DDBJ whole genome shotgun (WGS) entry which is preliminary data.</text>
</comment>
<gene>
    <name evidence="1" type="ORF">Hgul01_04034</name>
</gene>
<protein>
    <submittedName>
        <fullName evidence="1">Uncharacterized protein</fullName>
    </submittedName>
</protein>
<reference evidence="1 2" key="1">
    <citation type="submission" date="2024-02" db="EMBL/GenBank/DDBJ databases">
        <title>Herpetosiphon gulosus NBRC 112829.</title>
        <authorList>
            <person name="Ichikawa N."/>
            <person name="Katano-Makiyama Y."/>
            <person name="Hidaka K."/>
        </authorList>
    </citation>
    <scope>NUCLEOTIDE SEQUENCE [LARGE SCALE GENOMIC DNA]</scope>
    <source>
        <strain evidence="1 2">NBRC 112829</strain>
    </source>
</reference>
<evidence type="ECO:0000313" key="1">
    <source>
        <dbReference type="EMBL" id="GAA5530216.1"/>
    </source>
</evidence>
<name>A0ABP9X733_9CHLR</name>
<dbReference type="Proteomes" id="UP001428290">
    <property type="component" value="Unassembled WGS sequence"/>
</dbReference>
<accession>A0ABP9X733</accession>
<dbReference type="EMBL" id="BAABRU010000016">
    <property type="protein sequence ID" value="GAA5530216.1"/>
    <property type="molecule type" value="Genomic_DNA"/>
</dbReference>